<reference evidence="6" key="1">
    <citation type="submission" date="2017-05" db="EMBL/GenBank/DDBJ databases">
        <authorList>
            <person name="Sung H."/>
        </authorList>
    </citation>
    <scope>NUCLEOTIDE SEQUENCE [LARGE SCALE GENOMIC DNA]</scope>
    <source>
        <strain evidence="6">AR23208</strain>
    </source>
</reference>
<keyword evidence="3" id="KW-0378">Hydrolase</keyword>
<dbReference type="InterPro" id="IPR005320">
    <property type="entry name" value="Peptidase_S51"/>
</dbReference>
<dbReference type="PANTHER" id="PTHR36175:SF1">
    <property type="entry name" value="CYANOPHYCINASE"/>
    <property type="match status" value="1"/>
</dbReference>
<dbReference type="AlphaFoldDB" id="A0A1Y0IRA8"/>
<comment type="similarity">
    <text evidence="1">Belongs to the peptidase S51 family.</text>
</comment>
<dbReference type="Gene3D" id="3.40.50.880">
    <property type="match status" value="1"/>
</dbReference>
<name>A0A1Y0IRA8_9BACL</name>
<evidence type="ECO:0008006" key="7">
    <source>
        <dbReference type="Google" id="ProtNLM"/>
    </source>
</evidence>
<sequence>MKGGWWKTARRMSFSRIRRVTGRNSFCKRCCKFSPSAPVHKRRVWGCFFMRGNLVLAGGALREDNAEVYGKIIELAGGVGRAKIGIITAASEPEDAEANGAYYRELFAERYGALEAEWVPLHAGQIGRRDDPALLELLRTRTAFFLGGGDQSKIVECLLNPDHTDSLAMAVIRSAFEKGALVAGTSAGAVVQSAGPMVTSGAGPEDVTWNPRGGLGLFPYGLLDSHFSERERLARMLHMAQETGWQRVYGIDEDTALIVSGEQGTVRGRNQVVVAEAGDGGGVKRYSSGDVIEL</sequence>
<accession>A0A1Y0IRA8</accession>
<dbReference type="KEGG" id="tum:CBW65_13265"/>
<dbReference type="GO" id="GO:0008236">
    <property type="term" value="F:serine-type peptidase activity"/>
    <property type="evidence" value="ECO:0007669"/>
    <property type="project" value="UniProtKB-KW"/>
</dbReference>
<evidence type="ECO:0000256" key="3">
    <source>
        <dbReference type="ARBA" id="ARBA00022801"/>
    </source>
</evidence>
<evidence type="ECO:0000256" key="2">
    <source>
        <dbReference type="ARBA" id="ARBA00022670"/>
    </source>
</evidence>
<keyword evidence="6" id="KW-1185">Reference proteome</keyword>
<keyword evidence="2" id="KW-0645">Protease</keyword>
<dbReference type="EMBL" id="CP021434">
    <property type="protein sequence ID" value="ARU61893.1"/>
    <property type="molecule type" value="Genomic_DNA"/>
</dbReference>
<dbReference type="GO" id="GO:0006508">
    <property type="term" value="P:proteolysis"/>
    <property type="evidence" value="ECO:0007669"/>
    <property type="project" value="UniProtKB-KW"/>
</dbReference>
<dbReference type="Pfam" id="PF03575">
    <property type="entry name" value="Peptidase_S51"/>
    <property type="match status" value="1"/>
</dbReference>
<evidence type="ECO:0000256" key="4">
    <source>
        <dbReference type="ARBA" id="ARBA00022825"/>
    </source>
</evidence>
<evidence type="ECO:0000313" key="5">
    <source>
        <dbReference type="EMBL" id="ARU61893.1"/>
    </source>
</evidence>
<protein>
    <recommendedName>
        <fullName evidence="7">Cyanophycinase</fullName>
    </recommendedName>
</protein>
<dbReference type="CDD" id="cd03145">
    <property type="entry name" value="GAT1_cyanophycinase"/>
    <property type="match status" value="1"/>
</dbReference>
<evidence type="ECO:0000313" key="6">
    <source>
        <dbReference type="Proteomes" id="UP000195437"/>
    </source>
</evidence>
<evidence type="ECO:0000256" key="1">
    <source>
        <dbReference type="ARBA" id="ARBA00006534"/>
    </source>
</evidence>
<keyword evidence="4" id="KW-0720">Serine protease</keyword>
<dbReference type="SUPFAM" id="SSF52317">
    <property type="entry name" value="Class I glutamine amidotransferase-like"/>
    <property type="match status" value="1"/>
</dbReference>
<dbReference type="PANTHER" id="PTHR36175">
    <property type="entry name" value="CYANOPHYCINASE"/>
    <property type="match status" value="1"/>
</dbReference>
<proteinExistence type="inferred from homology"/>
<dbReference type="InterPro" id="IPR029062">
    <property type="entry name" value="Class_I_gatase-like"/>
</dbReference>
<organism evidence="5 6">
    <name type="scientific">Tumebacillus avium</name>
    <dbReference type="NCBI Taxonomy" id="1903704"/>
    <lineage>
        <taxon>Bacteria</taxon>
        <taxon>Bacillati</taxon>
        <taxon>Bacillota</taxon>
        <taxon>Bacilli</taxon>
        <taxon>Bacillales</taxon>
        <taxon>Alicyclobacillaceae</taxon>
        <taxon>Tumebacillus</taxon>
    </lineage>
</organism>
<dbReference type="Proteomes" id="UP000195437">
    <property type="component" value="Chromosome"/>
</dbReference>
<gene>
    <name evidence="5" type="ORF">CBW65_13265</name>
</gene>